<accession>A0A1V9XI20</accession>
<keyword evidence="1" id="KW-0812">Transmembrane</keyword>
<dbReference type="OrthoDB" id="10661454at2759"/>
<comment type="caution">
    <text evidence="2">The sequence shown here is derived from an EMBL/GenBank/DDBJ whole genome shotgun (WGS) entry which is preliminary data.</text>
</comment>
<dbReference type="Proteomes" id="UP000192247">
    <property type="component" value="Unassembled WGS sequence"/>
</dbReference>
<dbReference type="InParanoid" id="A0A1V9XI20"/>
<dbReference type="EMBL" id="MNPL01010342">
    <property type="protein sequence ID" value="OQR73190.1"/>
    <property type="molecule type" value="Genomic_DNA"/>
</dbReference>
<gene>
    <name evidence="2" type="ORF">BIW11_09895</name>
</gene>
<evidence type="ECO:0000256" key="1">
    <source>
        <dbReference type="SAM" id="Phobius"/>
    </source>
</evidence>
<feature type="transmembrane region" description="Helical" evidence="1">
    <location>
        <begin position="31"/>
        <end position="53"/>
    </location>
</feature>
<evidence type="ECO:0000313" key="3">
    <source>
        <dbReference type="Proteomes" id="UP000192247"/>
    </source>
</evidence>
<keyword evidence="1" id="KW-0472">Membrane</keyword>
<name>A0A1V9XI20_9ACAR</name>
<keyword evidence="1" id="KW-1133">Transmembrane helix</keyword>
<keyword evidence="3" id="KW-1185">Reference proteome</keyword>
<protein>
    <submittedName>
        <fullName evidence="2">Uncharacterized protein</fullName>
    </submittedName>
</protein>
<reference evidence="2 3" key="1">
    <citation type="journal article" date="2017" name="Gigascience">
        <title>Draft genome of the honey bee ectoparasitic mite, Tropilaelaps mercedesae, is shaped by the parasitic life history.</title>
        <authorList>
            <person name="Dong X."/>
            <person name="Armstrong S.D."/>
            <person name="Xia D."/>
            <person name="Makepeace B.L."/>
            <person name="Darby A.C."/>
            <person name="Kadowaki T."/>
        </authorList>
    </citation>
    <scope>NUCLEOTIDE SEQUENCE [LARGE SCALE GENOMIC DNA]</scope>
    <source>
        <strain evidence="2">Wuxi-XJTLU</strain>
    </source>
</reference>
<evidence type="ECO:0000313" key="2">
    <source>
        <dbReference type="EMBL" id="OQR73190.1"/>
    </source>
</evidence>
<sequence length="264" mass="29274">MVSFLPKEKITEEYQAMKWPRESSAVSRRGIVVYVAVFVLALVVVFPSLISVWSRSGSASRASIGVLSNDDDNSIDGDRQVVERTVAAMAILATTTSPTTAAATGSLSPNRSEPLVTIGTSGLLRGKTTQRDGEMPTRRSVTRTTSLEEWLAFLNMSTPATGTPPNLVSGSMRLTYPDMSLFVEVNYDREYCLAVVSLRDSIKQHRNTSFDLQAYGLKNFANVYQRLDHNFSAPEDLYKLGLNLVYEYCKDLPVIPVRQTKEFI</sequence>
<dbReference type="AlphaFoldDB" id="A0A1V9XI20"/>
<organism evidence="2 3">
    <name type="scientific">Tropilaelaps mercedesae</name>
    <dbReference type="NCBI Taxonomy" id="418985"/>
    <lineage>
        <taxon>Eukaryota</taxon>
        <taxon>Metazoa</taxon>
        <taxon>Ecdysozoa</taxon>
        <taxon>Arthropoda</taxon>
        <taxon>Chelicerata</taxon>
        <taxon>Arachnida</taxon>
        <taxon>Acari</taxon>
        <taxon>Parasitiformes</taxon>
        <taxon>Mesostigmata</taxon>
        <taxon>Gamasina</taxon>
        <taxon>Dermanyssoidea</taxon>
        <taxon>Laelapidae</taxon>
        <taxon>Tropilaelaps</taxon>
    </lineage>
</organism>
<proteinExistence type="predicted"/>